<dbReference type="SUPFAM" id="SSF51905">
    <property type="entry name" value="FAD/NAD(P)-binding domain"/>
    <property type="match status" value="1"/>
</dbReference>
<dbReference type="PRINTS" id="PR00469">
    <property type="entry name" value="PNDRDTASEII"/>
</dbReference>
<evidence type="ECO:0000256" key="2">
    <source>
        <dbReference type="ARBA" id="ARBA00023002"/>
    </source>
</evidence>
<feature type="domain" description="FAD/NAD(P)-binding" evidence="3">
    <location>
        <begin position="8"/>
        <end position="286"/>
    </location>
</feature>
<dbReference type="Gene3D" id="3.50.50.60">
    <property type="entry name" value="FAD/NAD(P)-binding domain"/>
    <property type="match status" value="2"/>
</dbReference>
<comment type="caution">
    <text evidence="4">The sequence shown here is derived from an EMBL/GenBank/DDBJ whole genome shotgun (WGS) entry which is preliminary data.</text>
</comment>
<dbReference type="PRINTS" id="PR00368">
    <property type="entry name" value="FADPNR"/>
</dbReference>
<dbReference type="PANTHER" id="PTHR48105">
    <property type="entry name" value="THIOREDOXIN REDUCTASE 1-RELATED-RELATED"/>
    <property type="match status" value="1"/>
</dbReference>
<dbReference type="GO" id="GO:0016491">
    <property type="term" value="F:oxidoreductase activity"/>
    <property type="evidence" value="ECO:0007669"/>
    <property type="project" value="UniProtKB-KW"/>
</dbReference>
<gene>
    <name evidence="4" type="ORF">EI290_16265</name>
</gene>
<name>A0A3R9M510_9BACT</name>
<dbReference type="EMBL" id="RWIS01000011">
    <property type="protein sequence ID" value="RSK29888.1"/>
    <property type="molecule type" value="Genomic_DNA"/>
</dbReference>
<evidence type="ECO:0000259" key="3">
    <source>
        <dbReference type="Pfam" id="PF07992"/>
    </source>
</evidence>
<keyword evidence="5" id="KW-1185">Reference proteome</keyword>
<organism evidence="4 5">
    <name type="scientific">Hymenobacter metallilatus</name>
    <dbReference type="NCBI Taxonomy" id="2493666"/>
    <lineage>
        <taxon>Bacteria</taxon>
        <taxon>Pseudomonadati</taxon>
        <taxon>Bacteroidota</taxon>
        <taxon>Cytophagia</taxon>
        <taxon>Cytophagales</taxon>
        <taxon>Hymenobacteraceae</taxon>
        <taxon>Hymenobacter</taxon>
    </lineage>
</organism>
<reference evidence="4 5" key="1">
    <citation type="submission" date="2018-12" db="EMBL/GenBank/DDBJ databases">
        <authorList>
            <person name="Feng G."/>
            <person name="Zhu H."/>
        </authorList>
    </citation>
    <scope>NUCLEOTIDE SEQUENCE [LARGE SCALE GENOMIC DNA]</scope>
    <source>
        <strain evidence="4 5">9PBR-2</strain>
    </source>
</reference>
<dbReference type="InterPro" id="IPR050097">
    <property type="entry name" value="Ferredoxin-NADP_redctase_2"/>
</dbReference>
<sequence>MQVLSRVEVLIVGGSYAGLAAALSLGRALRSVLVLDSGQPCNRQTPRAHNFLTQDGEHPAVIRAQGLAQVQQYPTVSFRQDMALHIQKDGPEFVVTTESGQRIAARKLIFASGIRDMLPTLPGFAECWGISVLHCPYCHGYEVRGQALGVLSNGEPGYLQARLIRNWTPHLTLFTNGPSTLDATQTRQLYEQNIALVETPIQAVEHSQGRLHHLLLQNEVAVPLAAVFTHVPFEQHTALPARLGCAFTSAGHVQVDDWQRTSVPGVYAAGDATTPMRSVANAVAAGTKAGAFVNHELLGL</sequence>
<keyword evidence="2" id="KW-0560">Oxidoreductase</keyword>
<evidence type="ECO:0000256" key="1">
    <source>
        <dbReference type="ARBA" id="ARBA00022630"/>
    </source>
</evidence>
<dbReference type="Pfam" id="PF07992">
    <property type="entry name" value="Pyr_redox_2"/>
    <property type="match status" value="1"/>
</dbReference>
<dbReference type="InterPro" id="IPR023753">
    <property type="entry name" value="FAD/NAD-binding_dom"/>
</dbReference>
<dbReference type="Proteomes" id="UP000280066">
    <property type="component" value="Unassembled WGS sequence"/>
</dbReference>
<dbReference type="RefSeq" id="WP_125432543.1">
    <property type="nucleotide sequence ID" value="NZ_RWIS01000011.1"/>
</dbReference>
<evidence type="ECO:0000313" key="5">
    <source>
        <dbReference type="Proteomes" id="UP000280066"/>
    </source>
</evidence>
<evidence type="ECO:0000313" key="4">
    <source>
        <dbReference type="EMBL" id="RSK29888.1"/>
    </source>
</evidence>
<accession>A0A3R9M510</accession>
<dbReference type="OrthoDB" id="9806179at2"/>
<keyword evidence="1" id="KW-0285">Flavoprotein</keyword>
<proteinExistence type="predicted"/>
<protein>
    <submittedName>
        <fullName evidence="4">NAD(P)/FAD-dependent oxidoreductase</fullName>
    </submittedName>
</protein>
<dbReference type="InterPro" id="IPR036188">
    <property type="entry name" value="FAD/NAD-bd_sf"/>
</dbReference>
<dbReference type="AlphaFoldDB" id="A0A3R9M510"/>